<organism evidence="1 2">
    <name type="scientific">Cichlidogyrus casuarinus</name>
    <dbReference type="NCBI Taxonomy" id="1844966"/>
    <lineage>
        <taxon>Eukaryota</taxon>
        <taxon>Metazoa</taxon>
        <taxon>Spiralia</taxon>
        <taxon>Lophotrochozoa</taxon>
        <taxon>Platyhelminthes</taxon>
        <taxon>Monogenea</taxon>
        <taxon>Monopisthocotylea</taxon>
        <taxon>Dactylogyridea</taxon>
        <taxon>Ancyrocephalidae</taxon>
        <taxon>Cichlidogyrus</taxon>
    </lineage>
</organism>
<name>A0ABD2QGW3_9PLAT</name>
<sequence>MSPAAKECAFDFPQQFAPTIYETFGNEANLHMLELVIIDRRLPTYHTVAASICEYIRHQLPSGLDAVIVALLSSPKYVFLPTMRFTLAPFPLLHTLS</sequence>
<evidence type="ECO:0000313" key="2">
    <source>
        <dbReference type="Proteomes" id="UP001626550"/>
    </source>
</evidence>
<protein>
    <submittedName>
        <fullName evidence="1">Uncharacterized protein</fullName>
    </submittedName>
</protein>
<dbReference type="Proteomes" id="UP001626550">
    <property type="component" value="Unassembled WGS sequence"/>
</dbReference>
<evidence type="ECO:0000313" key="1">
    <source>
        <dbReference type="EMBL" id="KAL3318769.1"/>
    </source>
</evidence>
<reference evidence="1 2" key="1">
    <citation type="submission" date="2024-11" db="EMBL/GenBank/DDBJ databases">
        <title>Adaptive evolution of stress response genes in parasites aligns with host niche diversity.</title>
        <authorList>
            <person name="Hahn C."/>
            <person name="Resl P."/>
        </authorList>
    </citation>
    <scope>NUCLEOTIDE SEQUENCE [LARGE SCALE GENOMIC DNA]</scope>
    <source>
        <strain evidence="1">EGGRZ-B1_66</strain>
        <tissue evidence="1">Body</tissue>
    </source>
</reference>
<dbReference type="AlphaFoldDB" id="A0ABD2QGW3"/>
<dbReference type="EMBL" id="JBJKFK010000205">
    <property type="protein sequence ID" value="KAL3318769.1"/>
    <property type="molecule type" value="Genomic_DNA"/>
</dbReference>
<gene>
    <name evidence="1" type="ORF">Ciccas_002566</name>
</gene>
<proteinExistence type="predicted"/>
<keyword evidence="2" id="KW-1185">Reference proteome</keyword>
<accession>A0ABD2QGW3</accession>
<comment type="caution">
    <text evidence="1">The sequence shown here is derived from an EMBL/GenBank/DDBJ whole genome shotgun (WGS) entry which is preliminary data.</text>
</comment>